<dbReference type="PANTHER" id="PTHR42924:SF3">
    <property type="entry name" value="POLYMERASE_HISTIDINOL PHOSPHATASE N-TERMINAL DOMAIN-CONTAINING PROTEIN"/>
    <property type="match status" value="1"/>
</dbReference>
<gene>
    <name evidence="2" type="ORF">DFO73_101792</name>
</gene>
<dbReference type="GO" id="GO:0035312">
    <property type="term" value="F:5'-3' DNA exonuclease activity"/>
    <property type="evidence" value="ECO:0007669"/>
    <property type="project" value="TreeGrafter"/>
</dbReference>
<dbReference type="Gene3D" id="1.10.150.650">
    <property type="match status" value="1"/>
</dbReference>
<dbReference type="EMBL" id="QGTW01000001">
    <property type="protein sequence ID" value="PWW32527.1"/>
    <property type="molecule type" value="Genomic_DNA"/>
</dbReference>
<organism evidence="2 3">
    <name type="scientific">Cytobacillus oceanisediminis</name>
    <dbReference type="NCBI Taxonomy" id="665099"/>
    <lineage>
        <taxon>Bacteria</taxon>
        <taxon>Bacillati</taxon>
        <taxon>Bacillota</taxon>
        <taxon>Bacilli</taxon>
        <taxon>Bacillales</taxon>
        <taxon>Bacillaceae</taxon>
        <taxon>Cytobacillus</taxon>
    </lineage>
</organism>
<name>A0A2V3A630_9BACI</name>
<dbReference type="CDD" id="cd07438">
    <property type="entry name" value="PHP_HisPPase_AMP"/>
    <property type="match status" value="1"/>
</dbReference>
<dbReference type="Pfam" id="PF02811">
    <property type="entry name" value="PHP"/>
    <property type="match status" value="1"/>
</dbReference>
<feature type="domain" description="Polymerase/histidinol phosphatase N-terminal" evidence="1">
    <location>
        <begin position="3"/>
        <end position="68"/>
    </location>
</feature>
<dbReference type="InterPro" id="IPR003141">
    <property type="entry name" value="Pol/His_phosphatase_N"/>
</dbReference>
<evidence type="ECO:0000313" key="2">
    <source>
        <dbReference type="EMBL" id="PWW32527.1"/>
    </source>
</evidence>
<dbReference type="SMART" id="SM00481">
    <property type="entry name" value="POLIIIAc"/>
    <property type="match status" value="1"/>
</dbReference>
<dbReference type="SUPFAM" id="SSF89550">
    <property type="entry name" value="PHP domain-like"/>
    <property type="match status" value="1"/>
</dbReference>
<protein>
    <recommendedName>
        <fullName evidence="1">Polymerase/histidinol phosphatase N-terminal domain-containing protein</fullName>
    </recommendedName>
</protein>
<dbReference type="PANTHER" id="PTHR42924">
    <property type="entry name" value="EXONUCLEASE"/>
    <property type="match status" value="1"/>
</dbReference>
<dbReference type="InterPro" id="IPR052018">
    <property type="entry name" value="PHP_domain"/>
</dbReference>
<evidence type="ECO:0000259" key="1">
    <source>
        <dbReference type="SMART" id="SM00481"/>
    </source>
</evidence>
<accession>A0A2V3A630</accession>
<reference evidence="2 3" key="1">
    <citation type="submission" date="2018-05" db="EMBL/GenBank/DDBJ databases">
        <title>Freshwater and sediment microbial communities from various areas in North America, analyzing microbe dynamics in response to fracking.</title>
        <authorList>
            <person name="Lamendella R."/>
        </authorList>
    </citation>
    <scope>NUCLEOTIDE SEQUENCE [LARGE SCALE GENOMIC DNA]</scope>
    <source>
        <strain evidence="2 3">15_TX</strain>
    </source>
</reference>
<dbReference type="AlphaFoldDB" id="A0A2V3A630"/>
<dbReference type="Gene3D" id="3.20.20.140">
    <property type="entry name" value="Metal-dependent hydrolases"/>
    <property type="match status" value="1"/>
</dbReference>
<dbReference type="Proteomes" id="UP000247150">
    <property type="component" value="Unassembled WGS sequence"/>
</dbReference>
<evidence type="ECO:0000313" key="3">
    <source>
        <dbReference type="Proteomes" id="UP000247150"/>
    </source>
</evidence>
<proteinExistence type="predicted"/>
<dbReference type="InterPro" id="IPR004013">
    <property type="entry name" value="PHP_dom"/>
</dbReference>
<dbReference type="InterPro" id="IPR016195">
    <property type="entry name" value="Pol/histidinol_Pase-like"/>
</dbReference>
<dbReference type="OrthoDB" id="9804333at2"/>
<comment type="caution">
    <text evidence="2">The sequence shown here is derived from an EMBL/GenBank/DDBJ whole genome shotgun (WGS) entry which is preliminary data.</text>
</comment>
<dbReference type="RefSeq" id="WP_110063438.1">
    <property type="nucleotide sequence ID" value="NZ_QGTW01000001.1"/>
</dbReference>
<dbReference type="GO" id="GO:0004534">
    <property type="term" value="F:5'-3' RNA exonuclease activity"/>
    <property type="evidence" value="ECO:0007669"/>
    <property type="project" value="TreeGrafter"/>
</dbReference>
<sequence>MKAELHCHTNISDCPLTIDEVLNLAAANDVSHLAITNHDTTKGLEEAIEQGKKYGVEVIPGIEISGFDFERGRRVHILGYFIEPGHKAIEALCGPLTEKRHKLSLEMVQRLIEAGYSITWERCQEFAHGGTGVYKQHIMAALIEAGYTDSIYGPLYKKLFSRGQKGEVPGLAFIPMEYVDARQAVKAVLEAGGVPVLAHPGQYGNFEMVPDLTEAGLQGIEVWHPLHNHQHEDMARKLAVKYGLIMTGGSDFHGAYGEKPVVLGSRSPGVERVHELAARRKKLKSHI</sequence>